<name>A0A2L2XP22_9FIRM</name>
<evidence type="ECO:0000313" key="1">
    <source>
        <dbReference type="EMBL" id="GBF35721.1"/>
    </source>
</evidence>
<dbReference type="AlphaFoldDB" id="A0A2L2XP22"/>
<dbReference type="CDD" id="cd10912">
    <property type="entry name" value="PIN_YacP-like"/>
    <property type="match status" value="1"/>
</dbReference>
<proteinExistence type="predicted"/>
<reference evidence="2" key="1">
    <citation type="submission" date="2018-02" db="EMBL/GenBank/DDBJ databases">
        <title>Genome sequence of Desulfocucumis palustris strain NAW-5.</title>
        <authorList>
            <person name="Watanabe M."/>
            <person name="Kojima H."/>
            <person name="Fukui M."/>
        </authorList>
    </citation>
    <scope>NUCLEOTIDE SEQUENCE [LARGE SCALE GENOMIC DNA]</scope>
    <source>
        <strain evidence="2">NAW-5</strain>
    </source>
</reference>
<organism evidence="1 2">
    <name type="scientific">Desulfocucumis palustris</name>
    <dbReference type="NCBI Taxonomy" id="1898651"/>
    <lineage>
        <taxon>Bacteria</taxon>
        <taxon>Bacillati</taxon>
        <taxon>Bacillota</taxon>
        <taxon>Clostridia</taxon>
        <taxon>Eubacteriales</taxon>
        <taxon>Desulfocucumaceae</taxon>
        <taxon>Desulfocucumis</taxon>
    </lineage>
</organism>
<dbReference type="PANTHER" id="PTHR34547">
    <property type="entry name" value="YACP-LIKE NYN DOMAIN PROTEIN"/>
    <property type="match status" value="1"/>
</dbReference>
<dbReference type="InterPro" id="IPR010298">
    <property type="entry name" value="YacP-like"/>
</dbReference>
<protein>
    <recommendedName>
        <fullName evidence="3">NYN domain-containing protein</fullName>
    </recommendedName>
</protein>
<evidence type="ECO:0008006" key="3">
    <source>
        <dbReference type="Google" id="ProtNLM"/>
    </source>
</evidence>
<sequence>MDGYNIIHAWPVLQKLKETSLAHARDKLVDMLSNYAALSGDRVVVVFDAHLVKNNLEHAEVVSGVEVIYTQEGETADTVIEKLVGALPDRSSVSVATLDWDEQRVVFGRGAYRLTPRELLERIKRLQKEGEQKYQTTAPSDSYLENRLVDEIRSALEKWRRRKG</sequence>
<dbReference type="PANTHER" id="PTHR34547:SF1">
    <property type="entry name" value="YACP-LIKE NYN DOMAIN PROTEIN"/>
    <property type="match status" value="1"/>
</dbReference>
<evidence type="ECO:0000313" key="2">
    <source>
        <dbReference type="Proteomes" id="UP000239549"/>
    </source>
</evidence>
<accession>A0A2L2XP22</accession>
<comment type="caution">
    <text evidence="1">The sequence shown here is derived from an EMBL/GenBank/DDBJ whole genome shotgun (WGS) entry which is preliminary data.</text>
</comment>
<gene>
    <name evidence="1" type="ORF">DCCM_4855</name>
</gene>
<dbReference type="EMBL" id="BFAV01000181">
    <property type="protein sequence ID" value="GBF35721.1"/>
    <property type="molecule type" value="Genomic_DNA"/>
</dbReference>
<dbReference type="Proteomes" id="UP000239549">
    <property type="component" value="Unassembled WGS sequence"/>
</dbReference>
<dbReference type="Pfam" id="PF05991">
    <property type="entry name" value="NYN_YacP"/>
    <property type="match status" value="1"/>
</dbReference>
<keyword evidence="2" id="KW-1185">Reference proteome</keyword>